<sequence length="167" mass="18610">MAEGNRFNLDFHYITGRKTVKIPKQSICETHLLPLAKYFQKTQRLALVAILVPDYAAGLAFYVDTLGFSLIEDTDQGGGKRWVVVRPGAGATDILLARAVGDQRAAIGNQGGGRVWLFVETDDFARDHTAWKAAGVHFEETPRHESYGTVAVFRDPFGNRLDLIQYR</sequence>
<evidence type="ECO:0000259" key="1">
    <source>
        <dbReference type="PROSITE" id="PS51819"/>
    </source>
</evidence>
<keyword evidence="3" id="KW-1185">Reference proteome</keyword>
<dbReference type="PROSITE" id="PS51819">
    <property type="entry name" value="VOC"/>
    <property type="match status" value="1"/>
</dbReference>
<accession>A0ABS6N8W3</accession>
<dbReference type="Proteomes" id="UP001166293">
    <property type="component" value="Unassembled WGS sequence"/>
</dbReference>
<dbReference type="PANTHER" id="PTHR36437">
    <property type="entry name" value="GLYOXALASE/BLEOMYCIN RESISTANCE PROTEIN/DIOXYGENASE"/>
    <property type="match status" value="1"/>
</dbReference>
<proteinExistence type="predicted"/>
<evidence type="ECO:0000313" key="2">
    <source>
        <dbReference type="EMBL" id="MBV2360451.1"/>
    </source>
</evidence>
<dbReference type="EMBL" id="JAHRWL010000002">
    <property type="protein sequence ID" value="MBV2360451.1"/>
    <property type="molecule type" value="Genomic_DNA"/>
</dbReference>
<reference evidence="2" key="1">
    <citation type="submission" date="2021-06" db="EMBL/GenBank/DDBJ databases">
        <title>Thalassococcus sp. CAU 1522 isolated from sea sand, Republic of Korea.</title>
        <authorList>
            <person name="Kim W."/>
        </authorList>
    </citation>
    <scope>NUCLEOTIDE SEQUENCE</scope>
    <source>
        <strain evidence="2">CAU 1522</strain>
    </source>
</reference>
<gene>
    <name evidence="2" type="ORF">KUH32_11755</name>
</gene>
<evidence type="ECO:0000313" key="3">
    <source>
        <dbReference type="Proteomes" id="UP001166293"/>
    </source>
</evidence>
<dbReference type="InterPro" id="IPR004360">
    <property type="entry name" value="Glyas_Fos-R_dOase_dom"/>
</dbReference>
<dbReference type="PANTHER" id="PTHR36437:SF2">
    <property type="entry name" value="GLYOXALASE_BLEOMYCIN RESISTANCE PROTEIN_DIOXYGENASE"/>
    <property type="match status" value="1"/>
</dbReference>
<comment type="caution">
    <text evidence="2">The sequence shown here is derived from an EMBL/GenBank/DDBJ whole genome shotgun (WGS) entry which is preliminary data.</text>
</comment>
<feature type="domain" description="VOC" evidence="1">
    <location>
        <begin position="44"/>
        <end position="166"/>
    </location>
</feature>
<dbReference type="Pfam" id="PF00903">
    <property type="entry name" value="Glyoxalase"/>
    <property type="match status" value="1"/>
</dbReference>
<organism evidence="2 3">
    <name type="scientific">Thalassococcus arenae</name>
    <dbReference type="NCBI Taxonomy" id="2851652"/>
    <lineage>
        <taxon>Bacteria</taxon>
        <taxon>Pseudomonadati</taxon>
        <taxon>Pseudomonadota</taxon>
        <taxon>Alphaproteobacteria</taxon>
        <taxon>Rhodobacterales</taxon>
        <taxon>Roseobacteraceae</taxon>
        <taxon>Thalassococcus</taxon>
    </lineage>
</organism>
<dbReference type="InterPro" id="IPR037523">
    <property type="entry name" value="VOC_core"/>
</dbReference>
<name>A0ABS6N8W3_9RHOB</name>
<protein>
    <submittedName>
        <fullName evidence="2">VOC family protein</fullName>
    </submittedName>
</protein>